<organism evidence="3 4">
    <name type="scientific">[Emmonsia] crescens</name>
    <dbReference type="NCBI Taxonomy" id="73230"/>
    <lineage>
        <taxon>Eukaryota</taxon>
        <taxon>Fungi</taxon>
        <taxon>Dikarya</taxon>
        <taxon>Ascomycota</taxon>
        <taxon>Pezizomycotina</taxon>
        <taxon>Eurotiomycetes</taxon>
        <taxon>Eurotiomycetidae</taxon>
        <taxon>Onygenales</taxon>
        <taxon>Ajellomycetaceae</taxon>
        <taxon>Emergomyces</taxon>
    </lineage>
</organism>
<gene>
    <name evidence="3" type="ORF">GX50_03658</name>
</gene>
<sequence>MRALLSKEWSTKLDIRTNTILLEPFSSREAPYSSGPKTQNQFGEDNDYSNSLREVEDCLTCNVRGPEAHLQIGWGTRTDIWSFGALLVALIYGDNFFIFKPRVPFDHEDYQMEILIRQCQFFGPFPASYQEIAGPETLAILIKAEAFLENIRKEVSEDDRDFILKIMKLDPRDRPNAQEPLDNE</sequence>
<dbReference type="AlphaFoldDB" id="A0A2B7ZKH9"/>
<feature type="domain" description="Protein kinase" evidence="2">
    <location>
        <begin position="1"/>
        <end position="184"/>
    </location>
</feature>
<dbReference type="GO" id="GO:0004672">
    <property type="term" value="F:protein kinase activity"/>
    <property type="evidence" value="ECO:0007669"/>
    <property type="project" value="InterPro"/>
</dbReference>
<keyword evidence="4" id="KW-1185">Reference proteome</keyword>
<dbReference type="SUPFAM" id="SSF56112">
    <property type="entry name" value="Protein kinase-like (PK-like)"/>
    <property type="match status" value="1"/>
</dbReference>
<dbReference type="Proteomes" id="UP000226031">
    <property type="component" value="Unassembled WGS sequence"/>
</dbReference>
<feature type="region of interest" description="Disordered" evidence="1">
    <location>
        <begin position="27"/>
        <end position="46"/>
    </location>
</feature>
<evidence type="ECO:0000313" key="3">
    <source>
        <dbReference type="EMBL" id="PGH33502.1"/>
    </source>
</evidence>
<dbReference type="PROSITE" id="PS50011">
    <property type="entry name" value="PROTEIN_KINASE_DOM"/>
    <property type="match status" value="1"/>
</dbReference>
<accession>A0A2B7ZKH9</accession>
<protein>
    <recommendedName>
        <fullName evidence="2">Protein kinase domain-containing protein</fullName>
    </recommendedName>
</protein>
<dbReference type="InterPro" id="IPR000719">
    <property type="entry name" value="Prot_kinase_dom"/>
</dbReference>
<evidence type="ECO:0000256" key="1">
    <source>
        <dbReference type="SAM" id="MobiDB-lite"/>
    </source>
</evidence>
<proteinExistence type="predicted"/>
<name>A0A2B7ZKH9_9EURO</name>
<dbReference type="Gene3D" id="1.10.510.10">
    <property type="entry name" value="Transferase(Phosphotransferase) domain 1"/>
    <property type="match status" value="1"/>
</dbReference>
<evidence type="ECO:0000259" key="2">
    <source>
        <dbReference type="PROSITE" id="PS50011"/>
    </source>
</evidence>
<feature type="compositionally biased region" description="Polar residues" evidence="1">
    <location>
        <begin position="35"/>
        <end position="46"/>
    </location>
</feature>
<reference evidence="3 4" key="1">
    <citation type="submission" date="2017-10" db="EMBL/GenBank/DDBJ databases">
        <title>Comparative genomics in systemic dimorphic fungi from Ajellomycetaceae.</title>
        <authorList>
            <person name="Munoz J.F."/>
            <person name="Mcewen J.G."/>
            <person name="Clay O.K."/>
            <person name="Cuomo C.A."/>
        </authorList>
    </citation>
    <scope>NUCLEOTIDE SEQUENCE [LARGE SCALE GENOMIC DNA]</scope>
    <source>
        <strain evidence="3 4">UAMH4076</strain>
    </source>
</reference>
<dbReference type="InterPro" id="IPR011009">
    <property type="entry name" value="Kinase-like_dom_sf"/>
</dbReference>
<dbReference type="GO" id="GO:0005524">
    <property type="term" value="F:ATP binding"/>
    <property type="evidence" value="ECO:0007669"/>
    <property type="project" value="InterPro"/>
</dbReference>
<comment type="caution">
    <text evidence="3">The sequence shown here is derived from an EMBL/GenBank/DDBJ whole genome shotgun (WGS) entry which is preliminary data.</text>
</comment>
<dbReference type="EMBL" id="PDND01000061">
    <property type="protein sequence ID" value="PGH33502.1"/>
    <property type="molecule type" value="Genomic_DNA"/>
</dbReference>
<evidence type="ECO:0000313" key="4">
    <source>
        <dbReference type="Proteomes" id="UP000226031"/>
    </source>
</evidence>